<dbReference type="Proteomes" id="UP000824998">
    <property type="component" value="Unassembled WGS sequence"/>
</dbReference>
<evidence type="ECO:0000313" key="3">
    <source>
        <dbReference type="EMBL" id="KAG9234976.1"/>
    </source>
</evidence>
<dbReference type="AlphaFoldDB" id="A0A9P8C7E4"/>
<feature type="transmembrane region" description="Helical" evidence="2">
    <location>
        <begin position="30"/>
        <end position="51"/>
    </location>
</feature>
<comment type="caution">
    <text evidence="3">The sequence shown here is derived from an EMBL/GenBank/DDBJ whole genome shotgun (WGS) entry which is preliminary data.</text>
</comment>
<evidence type="ECO:0000256" key="2">
    <source>
        <dbReference type="SAM" id="Phobius"/>
    </source>
</evidence>
<keyword evidence="4" id="KW-1185">Reference proteome</keyword>
<sequence>MSGPPCPPRRYKVPSSPTSERVLLDQHQPFFALFTLFSCFTGFTCFTFFTLPSSPPRATPHTKSRYHDWISSPAGNQSQPSAIRQKTLITLVALASYPLILTNPTFSASNSRPSSAHHPLTVISPSPSHVPAQQPSVGPRNGRPNPKAARQPLLWLLLQSRGIRNS</sequence>
<keyword evidence="2" id="KW-0812">Transmembrane</keyword>
<keyword evidence="2" id="KW-0472">Membrane</keyword>
<proteinExistence type="predicted"/>
<evidence type="ECO:0000313" key="4">
    <source>
        <dbReference type="Proteomes" id="UP000824998"/>
    </source>
</evidence>
<name>A0A9P8C7E4_9HELO</name>
<feature type="compositionally biased region" description="Polar residues" evidence="1">
    <location>
        <begin position="123"/>
        <end position="136"/>
    </location>
</feature>
<protein>
    <submittedName>
        <fullName evidence="3">Uncharacterized protein</fullName>
    </submittedName>
</protein>
<keyword evidence="2" id="KW-1133">Transmembrane helix</keyword>
<dbReference type="EMBL" id="MU251445">
    <property type="protein sequence ID" value="KAG9234976.1"/>
    <property type="molecule type" value="Genomic_DNA"/>
</dbReference>
<organism evidence="3 4">
    <name type="scientific">Amylocarpus encephaloides</name>
    <dbReference type="NCBI Taxonomy" id="45428"/>
    <lineage>
        <taxon>Eukaryota</taxon>
        <taxon>Fungi</taxon>
        <taxon>Dikarya</taxon>
        <taxon>Ascomycota</taxon>
        <taxon>Pezizomycotina</taxon>
        <taxon>Leotiomycetes</taxon>
        <taxon>Helotiales</taxon>
        <taxon>Helotiales incertae sedis</taxon>
        <taxon>Amylocarpus</taxon>
    </lineage>
</organism>
<accession>A0A9P8C7E4</accession>
<reference evidence="3" key="1">
    <citation type="journal article" date="2021" name="IMA Fungus">
        <title>Genomic characterization of three marine fungi, including Emericellopsis atlantica sp. nov. with signatures of a generalist lifestyle and marine biomass degradation.</title>
        <authorList>
            <person name="Hagestad O.C."/>
            <person name="Hou L."/>
            <person name="Andersen J.H."/>
            <person name="Hansen E.H."/>
            <person name="Altermark B."/>
            <person name="Li C."/>
            <person name="Kuhnert E."/>
            <person name="Cox R.J."/>
            <person name="Crous P.W."/>
            <person name="Spatafora J.W."/>
            <person name="Lail K."/>
            <person name="Amirebrahimi M."/>
            <person name="Lipzen A."/>
            <person name="Pangilinan J."/>
            <person name="Andreopoulos W."/>
            <person name="Hayes R.D."/>
            <person name="Ng V."/>
            <person name="Grigoriev I.V."/>
            <person name="Jackson S.A."/>
            <person name="Sutton T.D.S."/>
            <person name="Dobson A.D.W."/>
            <person name="Rama T."/>
        </authorList>
    </citation>
    <scope>NUCLEOTIDE SEQUENCE</scope>
    <source>
        <strain evidence="3">TRa018bII</strain>
    </source>
</reference>
<evidence type="ECO:0000256" key="1">
    <source>
        <dbReference type="SAM" id="MobiDB-lite"/>
    </source>
</evidence>
<feature type="region of interest" description="Disordered" evidence="1">
    <location>
        <begin position="108"/>
        <end position="149"/>
    </location>
</feature>
<gene>
    <name evidence="3" type="ORF">BJ875DRAFT_287139</name>
</gene>